<evidence type="ECO:0000256" key="1">
    <source>
        <dbReference type="ARBA" id="ARBA00004114"/>
    </source>
</evidence>
<feature type="coiled-coil region" evidence="5">
    <location>
        <begin position="540"/>
        <end position="604"/>
    </location>
</feature>
<dbReference type="STRING" id="1661398.A0A482VZ84"/>
<dbReference type="GO" id="GO:0005814">
    <property type="term" value="C:centriole"/>
    <property type="evidence" value="ECO:0007669"/>
    <property type="project" value="UniProtKB-SubCell"/>
</dbReference>
<protein>
    <submittedName>
        <fullName evidence="7">Centrosomal protein of 135 kDa</fullName>
    </submittedName>
</protein>
<feature type="compositionally biased region" description="Polar residues" evidence="6">
    <location>
        <begin position="480"/>
        <end position="498"/>
    </location>
</feature>
<comment type="similarity">
    <text evidence="4">Belongs to the CEP135/TSGA10 family.</text>
</comment>
<feature type="coiled-coil region" evidence="5">
    <location>
        <begin position="632"/>
        <end position="845"/>
    </location>
</feature>
<comment type="subcellular location">
    <subcellularLocation>
        <location evidence="1">Cytoplasm</location>
        <location evidence="1">Cytoskeleton</location>
        <location evidence="1">Microtubule organizing center</location>
        <location evidence="1">Centrosome</location>
        <location evidence="1">Centriole</location>
    </subcellularLocation>
</comment>
<evidence type="ECO:0000256" key="3">
    <source>
        <dbReference type="ARBA" id="ARBA00023212"/>
    </source>
</evidence>
<organism evidence="7 8">
    <name type="scientific">Asbolus verrucosus</name>
    <name type="common">Desert ironclad beetle</name>
    <dbReference type="NCBI Taxonomy" id="1661398"/>
    <lineage>
        <taxon>Eukaryota</taxon>
        <taxon>Metazoa</taxon>
        <taxon>Ecdysozoa</taxon>
        <taxon>Arthropoda</taxon>
        <taxon>Hexapoda</taxon>
        <taxon>Insecta</taxon>
        <taxon>Pterygota</taxon>
        <taxon>Neoptera</taxon>
        <taxon>Endopterygota</taxon>
        <taxon>Coleoptera</taxon>
        <taxon>Polyphaga</taxon>
        <taxon>Cucujiformia</taxon>
        <taxon>Tenebrionidae</taxon>
        <taxon>Pimeliinae</taxon>
        <taxon>Asbolus</taxon>
    </lineage>
</organism>
<dbReference type="SUPFAM" id="SSF57997">
    <property type="entry name" value="Tropomyosin"/>
    <property type="match status" value="1"/>
</dbReference>
<feature type="compositionally biased region" description="Basic residues" evidence="6">
    <location>
        <begin position="463"/>
        <end position="476"/>
    </location>
</feature>
<dbReference type="EMBL" id="QDEB01050005">
    <property type="protein sequence ID" value="RZC37719.1"/>
    <property type="molecule type" value="Genomic_DNA"/>
</dbReference>
<keyword evidence="3" id="KW-0206">Cytoskeleton</keyword>
<feature type="coiled-coil region" evidence="5">
    <location>
        <begin position="89"/>
        <end position="137"/>
    </location>
</feature>
<dbReference type="OrthoDB" id="10254663at2759"/>
<gene>
    <name evidence="7" type="ORF">BDFB_004296</name>
</gene>
<accession>A0A482VZ84</accession>
<keyword evidence="2" id="KW-0963">Cytoplasm</keyword>
<keyword evidence="5" id="KW-0175">Coiled coil</keyword>
<feature type="coiled-coil region" evidence="5">
    <location>
        <begin position="175"/>
        <end position="209"/>
    </location>
</feature>
<evidence type="ECO:0000256" key="2">
    <source>
        <dbReference type="ARBA" id="ARBA00022490"/>
    </source>
</evidence>
<dbReference type="PANTHER" id="PTHR20544">
    <property type="entry name" value="CENTROSOMAL PROTEIN CEP135"/>
    <property type="match status" value="1"/>
</dbReference>
<evidence type="ECO:0000313" key="7">
    <source>
        <dbReference type="EMBL" id="RZC37719.1"/>
    </source>
</evidence>
<evidence type="ECO:0000313" key="8">
    <source>
        <dbReference type="Proteomes" id="UP000292052"/>
    </source>
</evidence>
<dbReference type="AlphaFoldDB" id="A0A482VZ84"/>
<evidence type="ECO:0000256" key="4">
    <source>
        <dbReference type="ARBA" id="ARBA00038123"/>
    </source>
</evidence>
<feature type="coiled-coil region" evidence="5">
    <location>
        <begin position="322"/>
        <end position="363"/>
    </location>
</feature>
<comment type="caution">
    <text evidence="7">The sequence shown here is derived from an EMBL/GenBank/DDBJ whole genome shotgun (WGS) entry which is preliminary data.</text>
</comment>
<dbReference type="Proteomes" id="UP000292052">
    <property type="component" value="Unassembled WGS sequence"/>
</dbReference>
<feature type="region of interest" description="Disordered" evidence="6">
    <location>
        <begin position="423"/>
        <end position="498"/>
    </location>
</feature>
<keyword evidence="8" id="KW-1185">Reference proteome</keyword>
<dbReference type="InterPro" id="IPR051877">
    <property type="entry name" value="Centriole_BasalBody_StrucProt"/>
</dbReference>
<proteinExistence type="inferred from homology"/>
<reference evidence="7 8" key="1">
    <citation type="submission" date="2017-03" db="EMBL/GenBank/DDBJ databases">
        <title>Genome of the blue death feigning beetle - Asbolus verrucosus.</title>
        <authorList>
            <person name="Rider S.D."/>
        </authorList>
    </citation>
    <scope>NUCLEOTIDE SEQUENCE [LARGE SCALE GENOMIC DNA]</scope>
    <source>
        <strain evidence="7">Butters</strain>
        <tissue evidence="7">Head and leg muscle</tissue>
    </source>
</reference>
<sequence length="847" mass="97625">MESKVKKIREELDELGYYQTFNPESAPLVEKLVADLKTTTESLQKYMKIAQNAIEERDNLQLGAEPYKCDNAKLVKECNDLHLTLLQHKEQNEKIQKDLKRRLELLKAENFDCNSEREKLKNRIRQLEAELVNRGEILLSSKQKVKPTLKSVSTTALTGEKSCRKARSFEINSAMALADQKISNLSRDVKKLKEQNLQFMEANEILQCQLNSRDKEIRRLNGLLEGGRPLHAIKKDCCCNKDLISEGASAIQDELSKMSQEKQILENRLKECLAKQHEAMARAVHLAERNKLLEKEMKDIDHLALAVEAECNNTVKNNTEKVNRLQDRMHESVIQIQHLERENAKLRQEKQEMSAELDAITVEKRHLQTVLETSLEDKKRLSDRINNFTIIENDLNMEIDRLTRLSAEQKRKIAELECSLVSEKEQKARPTEDEPIQRRPSRQSTSSRIINHVQSPEPSPTRTKSKVKKKSIAKKPTKSESPTVLPPSSLQVPTNTPHELSADSAKCCSCCCEVCSSSKHLKDLLDKELEYREQQATRCIENLRSEKEYYMKEYHKILEQMKNVPIRPVSGGKNDKNAELLQKLVEKEQSLTSLQQENKILSQEKFSLMARLENVRDRPDSGPDGPCLKATCKRNERERDLLRADVERLEEERDALKHKLKGMSDSQINEQDRLQRRLMEAEEQVHKLEQERRELVQSQGSRRATINTLEEQCDTLKDQLRTAQNELNQQRALYIQLKTLHEQTDISLSDTQSKLVQAEAELASALDSLKKRDFDRGTVNKEVDMLKNDIQIMKTQLAQIDREKDELLVALDDKTEKLALLEIDLKSKDKTISSLEAMVNELKKKLG</sequence>
<dbReference type="PANTHER" id="PTHR20544:SF0">
    <property type="entry name" value="NUCLEOPROTEIN TPR_MLP1 DOMAIN-CONTAINING PROTEIN"/>
    <property type="match status" value="1"/>
</dbReference>
<evidence type="ECO:0000256" key="6">
    <source>
        <dbReference type="SAM" id="MobiDB-lite"/>
    </source>
</evidence>
<feature type="compositionally biased region" description="Basic and acidic residues" evidence="6">
    <location>
        <begin position="423"/>
        <end position="437"/>
    </location>
</feature>
<feature type="coiled-coil region" evidence="5">
    <location>
        <begin position="248"/>
        <end position="275"/>
    </location>
</feature>
<name>A0A482VZ84_ASBVE</name>
<evidence type="ECO:0000256" key="5">
    <source>
        <dbReference type="SAM" id="Coils"/>
    </source>
</evidence>